<proteinExistence type="inferred from homology"/>
<dbReference type="RefSeq" id="WP_005362208.1">
    <property type="nucleotide sequence ID" value="NZ_CABJDQ010000006.1"/>
</dbReference>
<evidence type="ECO:0000256" key="1">
    <source>
        <dbReference type="ARBA" id="ARBA00006471"/>
    </source>
</evidence>
<dbReference type="GO" id="GO:0005840">
    <property type="term" value="C:ribosome"/>
    <property type="evidence" value="ECO:0007669"/>
    <property type="project" value="UniProtKB-KW"/>
</dbReference>
<dbReference type="EMBL" id="QSFD01000003">
    <property type="protein sequence ID" value="RHA19572.1"/>
    <property type="molecule type" value="Genomic_DNA"/>
</dbReference>
<dbReference type="NCBIfam" id="NF001109">
    <property type="entry name" value="PRK00136.1"/>
    <property type="match status" value="1"/>
</dbReference>
<dbReference type="GO" id="GO:0005737">
    <property type="term" value="C:cytoplasm"/>
    <property type="evidence" value="ECO:0007669"/>
    <property type="project" value="UniProtKB-ARBA"/>
</dbReference>
<evidence type="ECO:0000313" key="13">
    <source>
        <dbReference type="EMBL" id="RHF88354.1"/>
    </source>
</evidence>
<evidence type="ECO:0000256" key="3">
    <source>
        <dbReference type="ARBA" id="ARBA00022884"/>
    </source>
</evidence>
<comment type="caution">
    <text evidence="14">The sequence shown here is derived from an EMBL/GenBank/DDBJ whole genome shotgun (WGS) entry which is preliminary data.</text>
</comment>
<evidence type="ECO:0000313" key="16">
    <source>
        <dbReference type="Proteomes" id="UP000284598"/>
    </source>
</evidence>
<dbReference type="Proteomes" id="UP000284598">
    <property type="component" value="Unassembled WGS sequence"/>
</dbReference>
<evidence type="ECO:0000313" key="17">
    <source>
        <dbReference type="Proteomes" id="UP000284779"/>
    </source>
</evidence>
<dbReference type="GO" id="GO:0006412">
    <property type="term" value="P:translation"/>
    <property type="evidence" value="ECO:0007669"/>
    <property type="project" value="UniProtKB-UniRule"/>
</dbReference>
<dbReference type="EMBL" id="QROT01000006">
    <property type="protein sequence ID" value="RHL44632.1"/>
    <property type="molecule type" value="Genomic_DNA"/>
</dbReference>
<evidence type="ECO:0000256" key="2">
    <source>
        <dbReference type="ARBA" id="ARBA00022730"/>
    </source>
</evidence>
<dbReference type="Pfam" id="PF00410">
    <property type="entry name" value="Ribosomal_S8"/>
    <property type="match status" value="1"/>
</dbReference>
<dbReference type="FunFam" id="3.30.1370.30:FF:000002">
    <property type="entry name" value="30S ribosomal protein S8"/>
    <property type="match status" value="1"/>
</dbReference>
<accession>A0A415L7U1</accession>
<keyword evidence="2 8" id="KW-0699">rRNA-binding</keyword>
<evidence type="ECO:0000256" key="8">
    <source>
        <dbReference type="HAMAP-Rule" id="MF_01302"/>
    </source>
</evidence>
<comment type="similarity">
    <text evidence="1 8 9">Belongs to the universal ribosomal protein uS8 family.</text>
</comment>
<dbReference type="GeneID" id="66467368"/>
<dbReference type="PANTHER" id="PTHR11758">
    <property type="entry name" value="40S RIBOSOMAL PROTEIN S15A"/>
    <property type="match status" value="1"/>
</dbReference>
<keyword evidence="4 8" id="KW-0689">Ribosomal protein</keyword>
<dbReference type="Proteomes" id="UP000286186">
    <property type="component" value="Unassembled WGS sequence"/>
</dbReference>
<organism evidence="14 15">
    <name type="scientific">Eubacterium ventriosum</name>
    <dbReference type="NCBI Taxonomy" id="39496"/>
    <lineage>
        <taxon>Bacteria</taxon>
        <taxon>Bacillati</taxon>
        <taxon>Bacillota</taxon>
        <taxon>Clostridia</taxon>
        <taxon>Eubacteriales</taxon>
        <taxon>Eubacteriaceae</taxon>
        <taxon>Eubacterium</taxon>
    </lineage>
</organism>
<evidence type="ECO:0000313" key="19">
    <source>
        <dbReference type="Proteomes" id="UP000286186"/>
    </source>
</evidence>
<evidence type="ECO:0000313" key="14">
    <source>
        <dbReference type="EMBL" id="RHL44632.1"/>
    </source>
</evidence>
<protein>
    <recommendedName>
        <fullName evidence="6 8">Small ribosomal subunit protein uS8</fullName>
    </recommendedName>
</protein>
<evidence type="ECO:0000256" key="4">
    <source>
        <dbReference type="ARBA" id="ARBA00022980"/>
    </source>
</evidence>
<dbReference type="GO" id="GO:0019843">
    <property type="term" value="F:rRNA binding"/>
    <property type="evidence" value="ECO:0007669"/>
    <property type="project" value="UniProtKB-UniRule"/>
</dbReference>
<dbReference type="Gene3D" id="3.30.1490.10">
    <property type="match status" value="1"/>
</dbReference>
<dbReference type="InterPro" id="IPR000630">
    <property type="entry name" value="Ribosomal_uS8"/>
</dbReference>
<dbReference type="InterPro" id="IPR047863">
    <property type="entry name" value="Ribosomal_uS8_CS"/>
</dbReference>
<evidence type="ECO:0000313" key="11">
    <source>
        <dbReference type="EMBL" id="RHA54018.1"/>
    </source>
</evidence>
<evidence type="ECO:0000313" key="15">
    <source>
        <dbReference type="Proteomes" id="UP000283314"/>
    </source>
</evidence>
<evidence type="ECO:0000313" key="10">
    <source>
        <dbReference type="EMBL" id="RHA19572.1"/>
    </source>
</evidence>
<dbReference type="Gene3D" id="3.30.1370.30">
    <property type="match status" value="1"/>
</dbReference>
<evidence type="ECO:0000256" key="9">
    <source>
        <dbReference type="RuleBase" id="RU003660"/>
    </source>
</evidence>
<dbReference type="Proteomes" id="UP000285740">
    <property type="component" value="Unassembled WGS sequence"/>
</dbReference>
<dbReference type="Proteomes" id="UP000284779">
    <property type="component" value="Unassembled WGS sequence"/>
</dbReference>
<evidence type="ECO:0000313" key="12">
    <source>
        <dbReference type="EMBL" id="RHA81410.1"/>
    </source>
</evidence>
<evidence type="ECO:0000313" key="18">
    <source>
        <dbReference type="Proteomes" id="UP000285740"/>
    </source>
</evidence>
<dbReference type="GO" id="GO:0003735">
    <property type="term" value="F:structural constituent of ribosome"/>
    <property type="evidence" value="ECO:0007669"/>
    <property type="project" value="InterPro"/>
</dbReference>
<dbReference type="EMBL" id="QSFO01000008">
    <property type="protein sequence ID" value="RHA54018.1"/>
    <property type="molecule type" value="Genomic_DNA"/>
</dbReference>
<evidence type="ECO:0000256" key="5">
    <source>
        <dbReference type="ARBA" id="ARBA00023274"/>
    </source>
</evidence>
<dbReference type="HAMAP" id="MF_01302_B">
    <property type="entry name" value="Ribosomal_uS8_B"/>
    <property type="match status" value="1"/>
</dbReference>
<dbReference type="EMBL" id="QRHR01000007">
    <property type="protein sequence ID" value="RHF88354.1"/>
    <property type="molecule type" value="Genomic_DNA"/>
</dbReference>
<evidence type="ECO:0000256" key="7">
    <source>
        <dbReference type="ARBA" id="ARBA00046740"/>
    </source>
</evidence>
<evidence type="ECO:0000256" key="6">
    <source>
        <dbReference type="ARBA" id="ARBA00035258"/>
    </source>
</evidence>
<reference evidence="15 16" key="1">
    <citation type="submission" date="2018-08" db="EMBL/GenBank/DDBJ databases">
        <title>A genome reference for cultivated species of the human gut microbiota.</title>
        <authorList>
            <person name="Zou Y."/>
            <person name="Xue W."/>
            <person name="Luo G."/>
        </authorList>
    </citation>
    <scope>NUCLEOTIDE SEQUENCE [LARGE SCALE GENOMIC DNA]</scope>
    <source>
        <strain evidence="14 15">AF37-4</strain>
        <strain evidence="13 19">AM23-22</strain>
        <strain evidence="12 18">AM42-30</strain>
        <strain evidence="11 16">AM43-2</strain>
        <strain evidence="10 17">AM44-11BH</strain>
    </source>
</reference>
<name>A0A415L7U1_9FIRM</name>
<gene>
    <name evidence="8" type="primary">rpsH</name>
    <name evidence="14" type="ORF">DW018_08935</name>
    <name evidence="13" type="ORF">DW652_08500</name>
    <name evidence="12" type="ORF">DW918_02975</name>
    <name evidence="11" type="ORF">DW929_08085</name>
    <name evidence="10" type="ORF">DW944_04330</name>
</gene>
<sequence length="133" mass="14686">MTMSDPIADMLTRIRNANTAKHDTVDVPASKMKIAIAEILLNEGYIKKYEVLDEENFKNIRITLKYGKDKNEKVITGIKKISKPGLRVYAGKDELPRVLGGLGVAIISTNKGVITDKEARKANVGGEVLAFVW</sequence>
<keyword evidence="17" id="KW-1185">Reference proteome</keyword>
<dbReference type="GO" id="GO:1990904">
    <property type="term" value="C:ribonucleoprotein complex"/>
    <property type="evidence" value="ECO:0007669"/>
    <property type="project" value="UniProtKB-KW"/>
</dbReference>
<dbReference type="Proteomes" id="UP000283314">
    <property type="component" value="Unassembled WGS sequence"/>
</dbReference>
<dbReference type="SUPFAM" id="SSF56047">
    <property type="entry name" value="Ribosomal protein S8"/>
    <property type="match status" value="1"/>
</dbReference>
<comment type="function">
    <text evidence="8">One of the primary rRNA binding proteins, it binds directly to 16S rRNA central domain where it helps coordinate assembly of the platform of the 30S subunit.</text>
</comment>
<dbReference type="EMBL" id="QSFV01000005">
    <property type="protein sequence ID" value="RHA81410.1"/>
    <property type="molecule type" value="Genomic_DNA"/>
</dbReference>
<dbReference type="AlphaFoldDB" id="A0A415L7U1"/>
<comment type="subunit">
    <text evidence="7 8">Part of the 30S ribosomal subunit. Contacts proteins S5 and S12.</text>
</comment>
<dbReference type="InterPro" id="IPR035987">
    <property type="entry name" value="Ribosomal_uS8_sf"/>
</dbReference>
<keyword evidence="3 8" id="KW-0694">RNA-binding</keyword>
<dbReference type="FunFam" id="3.30.1490.10:FF:000001">
    <property type="entry name" value="30S ribosomal protein S8"/>
    <property type="match status" value="1"/>
</dbReference>
<dbReference type="PROSITE" id="PS00053">
    <property type="entry name" value="RIBOSOMAL_S8"/>
    <property type="match status" value="1"/>
</dbReference>
<keyword evidence="5 8" id="KW-0687">Ribonucleoprotein</keyword>